<evidence type="ECO:0000313" key="3">
    <source>
        <dbReference type="EnsemblMetazoa" id="PPA38095.1"/>
    </source>
</evidence>
<dbReference type="InterPro" id="IPR027370">
    <property type="entry name" value="Znf-RING_euk"/>
</dbReference>
<dbReference type="GO" id="GO:0006888">
    <property type="term" value="P:endoplasmic reticulum to Golgi vesicle-mediated transport"/>
    <property type="evidence" value="ECO:0000318"/>
    <property type="project" value="GO_Central"/>
</dbReference>
<dbReference type="SUPFAM" id="SSF57850">
    <property type="entry name" value="RING/U-box"/>
    <property type="match status" value="1"/>
</dbReference>
<dbReference type="PROSITE" id="PS50089">
    <property type="entry name" value="ZF_RING_2"/>
    <property type="match status" value="1"/>
</dbReference>
<dbReference type="InterPro" id="IPR013083">
    <property type="entry name" value="Znf_RING/FYVE/PHD"/>
</dbReference>
<reference evidence="3" key="2">
    <citation type="submission" date="2022-06" db="UniProtKB">
        <authorList>
            <consortium name="EnsemblMetazoa"/>
        </authorList>
    </citation>
    <scope>IDENTIFICATION</scope>
    <source>
        <strain evidence="3">PS312</strain>
    </source>
</reference>
<feature type="region of interest" description="Disordered" evidence="2">
    <location>
        <begin position="454"/>
        <end position="474"/>
    </location>
</feature>
<accession>A0A8R1YU45</accession>
<dbReference type="PANTHER" id="PTHR47156">
    <property type="entry name" value="PROTEIN CBG20824"/>
    <property type="match status" value="1"/>
</dbReference>
<dbReference type="PANTHER" id="PTHR47156:SF10">
    <property type="entry name" value="E3 UBIQUITIN-PROTEIN LIGASE TRIM-21-RELATED"/>
    <property type="match status" value="1"/>
</dbReference>
<feature type="compositionally biased region" description="Low complexity" evidence="2">
    <location>
        <begin position="459"/>
        <end position="473"/>
    </location>
</feature>
<reference evidence="4" key="1">
    <citation type="journal article" date="2008" name="Nat. Genet.">
        <title>The Pristionchus pacificus genome provides a unique perspective on nematode lifestyle and parasitism.</title>
        <authorList>
            <person name="Dieterich C."/>
            <person name="Clifton S.W."/>
            <person name="Schuster L.N."/>
            <person name="Chinwalla A."/>
            <person name="Delehaunty K."/>
            <person name="Dinkelacker I."/>
            <person name="Fulton L."/>
            <person name="Fulton R."/>
            <person name="Godfrey J."/>
            <person name="Minx P."/>
            <person name="Mitreva M."/>
            <person name="Roeseler W."/>
            <person name="Tian H."/>
            <person name="Witte H."/>
            <person name="Yang S.P."/>
            <person name="Wilson R.K."/>
            <person name="Sommer R.J."/>
        </authorList>
    </citation>
    <scope>NUCLEOTIDE SEQUENCE [LARGE SCALE GENOMIC DNA]</scope>
    <source>
        <strain evidence="4">PS312</strain>
    </source>
</reference>
<dbReference type="InterPro" id="IPR001841">
    <property type="entry name" value="Znf_RING"/>
</dbReference>
<dbReference type="InterPro" id="IPR017907">
    <property type="entry name" value="Znf_RING_CS"/>
</dbReference>
<evidence type="ECO:0000256" key="1">
    <source>
        <dbReference type="SAM" id="Coils"/>
    </source>
</evidence>
<sequence length="1186" mass="135602">MTKNGLNIQNETITRDGICIRTIDGAKRALRMADNPSNSKGIMINAVDEIGQVEIKGIHSGITDIRVIGGNKNAIVFTGNEDGTNFLMTSKIPTDYERSKVYLFMPENSEKIETANRQLNEEKAMMLLQDKEEEEHHCGEMNILRQERAVFTHERDELRAKKMALETLEALAPLCTRVRDQDKQVYRLGDAPEGNYVIDTRYNVNGGMLKAIHRNKLITVRCRSMQFAVKTKSVHRIQELNRTALAIELPLDFGACRVFAEDSSPIIYVSKLSFIFAFNTETMGTQPMISIRGITNISIVGVRDGVITLTGKRDGVPCLVTAPVPDAEFKISDRLDNAPGDYYTSMQSRMSEENREVDYSYFKEYYDSPAWKNAKELGFIPSKKAKVRESDSDDDDVYTKYHESNSFRDKVLAHQENEWQFEFNGTINDLLDKNAELGKQIERQCNHKVENHHSINHFNNTNNELEETNTQQENENRYANENLQQKQKINDENKTSTIEEQACVYAALVLQDDDLPLDFGACRVFARDPSPIIYVSKQDCLFAFNSETMATQPMMRLSGVANLSVFRIADDVIMLTGKQDRLSYMISAKVPDAEFKIPAPGAFSDLLNAKTAVDSFHNDQKSRQAVKRTVDNSYNKTSVYHTSTEWIEFKTSAGLSFGAWKRKRPEVAVESKNAKLSTDFLYNKACQEKAWQQELSETVNDLLDKNTELSKQIERQCDYKTENHQCANDFDKINKQLERVSRRAAPSLKMRIVMATKILQRKQIMNDEIEAANDQLTEEHEMMVEEMEKAEKRMTEKIGKLRETLMQEKEQLTSTNNNEGFKEDLMNKLEIMKNENKRLVTRFFERGTQTNAKKILDENEQAIKLLNLKSNTVSRIKSLDDLLNQNRELAQTIERMRKEFEEMENAHAITVQAQFERIDELNKRNDELFERSSQLVKHRSNNKAVVDESKKIQLENELLKKQLKEKDSKITELNLRNKALTANNEKLSKENENALPLAEANEKLKRELITAKQEIINHKYELQQLKIVLRAETEQHEQTAHEAREQAKKIGNGAFYDLMDQCSCAVCCEVFASAGAIPRVLDCGHTFCEICIGKLSNNSMFNSSRITCPSCNAHTSMPHGKVLHTNFFAISERYCIVEEAMKAVNNQRATCEVCENLIIESDNPEGSKKDEIPVADEVMEAMEEEG</sequence>
<accession>A0A2A6CI20</accession>
<dbReference type="SMART" id="SM00184">
    <property type="entry name" value="RING"/>
    <property type="match status" value="1"/>
</dbReference>
<dbReference type="Proteomes" id="UP000005239">
    <property type="component" value="Unassembled WGS sequence"/>
</dbReference>
<evidence type="ECO:0000313" key="4">
    <source>
        <dbReference type="Proteomes" id="UP000005239"/>
    </source>
</evidence>
<dbReference type="GO" id="GO:0031267">
    <property type="term" value="F:small GTPase binding"/>
    <property type="evidence" value="ECO:0000318"/>
    <property type="project" value="GO_Central"/>
</dbReference>
<protein>
    <submittedName>
        <fullName evidence="3">Zinc finger protein</fullName>
    </submittedName>
</protein>
<dbReference type="GO" id="GO:0005794">
    <property type="term" value="C:Golgi apparatus"/>
    <property type="evidence" value="ECO:0000318"/>
    <property type="project" value="GO_Central"/>
</dbReference>
<keyword evidence="4" id="KW-1185">Reference proteome</keyword>
<organism evidence="3 4">
    <name type="scientific">Pristionchus pacificus</name>
    <name type="common">Parasitic nematode worm</name>
    <dbReference type="NCBI Taxonomy" id="54126"/>
    <lineage>
        <taxon>Eukaryota</taxon>
        <taxon>Metazoa</taxon>
        <taxon>Ecdysozoa</taxon>
        <taxon>Nematoda</taxon>
        <taxon>Chromadorea</taxon>
        <taxon>Rhabditida</taxon>
        <taxon>Rhabditina</taxon>
        <taxon>Diplogasteromorpha</taxon>
        <taxon>Diplogasteroidea</taxon>
        <taxon>Neodiplogasteridae</taxon>
        <taxon>Pristionchus</taxon>
    </lineage>
</organism>
<proteinExistence type="predicted"/>
<keyword evidence="1" id="KW-0175">Coiled coil</keyword>
<dbReference type="InterPro" id="IPR052667">
    <property type="entry name" value="E3_ubiquitin-ligase_RING"/>
</dbReference>
<dbReference type="GO" id="GO:0007030">
    <property type="term" value="P:Golgi organization"/>
    <property type="evidence" value="ECO:0000318"/>
    <property type="project" value="GO_Central"/>
</dbReference>
<dbReference type="AlphaFoldDB" id="A0A2A6CI20"/>
<dbReference type="Pfam" id="PF13445">
    <property type="entry name" value="zf-RING_UBOX"/>
    <property type="match status" value="1"/>
</dbReference>
<name>A0A2A6CI20_PRIPA</name>
<dbReference type="Gene3D" id="3.30.40.10">
    <property type="entry name" value="Zinc/RING finger domain, C3HC4 (zinc finger)"/>
    <property type="match status" value="1"/>
</dbReference>
<feature type="coiled-coil region" evidence="1">
    <location>
        <begin position="755"/>
        <end position="842"/>
    </location>
</feature>
<evidence type="ECO:0000256" key="2">
    <source>
        <dbReference type="SAM" id="MobiDB-lite"/>
    </source>
</evidence>
<feature type="coiled-coil region" evidence="1">
    <location>
        <begin position="879"/>
        <end position="1021"/>
    </location>
</feature>
<dbReference type="EnsemblMetazoa" id="PPA38095.1">
    <property type="protein sequence ID" value="PPA38095.1"/>
    <property type="gene ID" value="WBGene00276464"/>
</dbReference>
<dbReference type="PROSITE" id="PS00518">
    <property type="entry name" value="ZF_RING_1"/>
    <property type="match status" value="1"/>
</dbReference>
<gene>
    <name evidence="3" type="primary">WBGene00276464</name>
</gene>